<dbReference type="Proteomes" id="UP000054166">
    <property type="component" value="Unassembled WGS sequence"/>
</dbReference>
<dbReference type="AlphaFoldDB" id="A0A0C3FEL7"/>
<sequence length="53" mass="6181">MVKKRRNIVLTCLCSDDIEEGRIQMNKVACNNLRVKLEVLVYVHKCLNTQYGK</sequence>
<evidence type="ECO:0000313" key="2">
    <source>
        <dbReference type="Proteomes" id="UP000054166"/>
    </source>
</evidence>
<gene>
    <name evidence="1" type="ORF">PILCRDRAFT_824520</name>
</gene>
<reference evidence="1 2" key="1">
    <citation type="submission" date="2014-04" db="EMBL/GenBank/DDBJ databases">
        <authorList>
            <consortium name="DOE Joint Genome Institute"/>
            <person name="Kuo A."/>
            <person name="Tarkka M."/>
            <person name="Buscot F."/>
            <person name="Kohler A."/>
            <person name="Nagy L.G."/>
            <person name="Floudas D."/>
            <person name="Copeland A."/>
            <person name="Barry K.W."/>
            <person name="Cichocki N."/>
            <person name="Veneault-Fourrey C."/>
            <person name="LaButti K."/>
            <person name="Lindquist E.A."/>
            <person name="Lipzen A."/>
            <person name="Lundell T."/>
            <person name="Morin E."/>
            <person name="Murat C."/>
            <person name="Sun H."/>
            <person name="Tunlid A."/>
            <person name="Henrissat B."/>
            <person name="Grigoriev I.V."/>
            <person name="Hibbett D.S."/>
            <person name="Martin F."/>
            <person name="Nordberg H.P."/>
            <person name="Cantor M.N."/>
            <person name="Hua S.X."/>
        </authorList>
    </citation>
    <scope>NUCLEOTIDE SEQUENCE [LARGE SCALE GENOMIC DNA]</scope>
    <source>
        <strain evidence="1 2">F 1598</strain>
    </source>
</reference>
<reference evidence="2" key="2">
    <citation type="submission" date="2015-01" db="EMBL/GenBank/DDBJ databases">
        <title>Evolutionary Origins and Diversification of the Mycorrhizal Mutualists.</title>
        <authorList>
            <consortium name="DOE Joint Genome Institute"/>
            <consortium name="Mycorrhizal Genomics Consortium"/>
            <person name="Kohler A."/>
            <person name="Kuo A."/>
            <person name="Nagy L.G."/>
            <person name="Floudas D."/>
            <person name="Copeland A."/>
            <person name="Barry K.W."/>
            <person name="Cichocki N."/>
            <person name="Veneault-Fourrey C."/>
            <person name="LaButti K."/>
            <person name="Lindquist E.A."/>
            <person name="Lipzen A."/>
            <person name="Lundell T."/>
            <person name="Morin E."/>
            <person name="Murat C."/>
            <person name="Riley R."/>
            <person name="Ohm R."/>
            <person name="Sun H."/>
            <person name="Tunlid A."/>
            <person name="Henrissat B."/>
            <person name="Grigoriev I.V."/>
            <person name="Hibbett D.S."/>
            <person name="Martin F."/>
        </authorList>
    </citation>
    <scope>NUCLEOTIDE SEQUENCE [LARGE SCALE GENOMIC DNA]</scope>
    <source>
        <strain evidence="2">F 1598</strain>
    </source>
</reference>
<dbReference type="Gene3D" id="2.40.40.20">
    <property type="match status" value="1"/>
</dbReference>
<dbReference type="HOGENOM" id="CLU_3069523_0_0_1"/>
<keyword evidence="2" id="KW-1185">Reference proteome</keyword>
<dbReference type="EMBL" id="KN833017">
    <property type="protein sequence ID" value="KIM78306.1"/>
    <property type="molecule type" value="Genomic_DNA"/>
</dbReference>
<accession>A0A0C3FEL7</accession>
<dbReference type="STRING" id="765440.A0A0C3FEL7"/>
<organism evidence="1 2">
    <name type="scientific">Piloderma croceum (strain F 1598)</name>
    <dbReference type="NCBI Taxonomy" id="765440"/>
    <lineage>
        <taxon>Eukaryota</taxon>
        <taxon>Fungi</taxon>
        <taxon>Dikarya</taxon>
        <taxon>Basidiomycota</taxon>
        <taxon>Agaricomycotina</taxon>
        <taxon>Agaricomycetes</taxon>
        <taxon>Agaricomycetidae</taxon>
        <taxon>Atheliales</taxon>
        <taxon>Atheliaceae</taxon>
        <taxon>Piloderma</taxon>
    </lineage>
</organism>
<dbReference type="OrthoDB" id="2906539at2759"/>
<name>A0A0C3FEL7_PILCF</name>
<proteinExistence type="predicted"/>
<dbReference type="SUPFAM" id="SSF50692">
    <property type="entry name" value="ADC-like"/>
    <property type="match status" value="1"/>
</dbReference>
<dbReference type="InterPro" id="IPR009010">
    <property type="entry name" value="Asp_de-COase-like_dom_sf"/>
</dbReference>
<protein>
    <submittedName>
        <fullName evidence="1">Uncharacterized protein</fullName>
    </submittedName>
</protein>
<evidence type="ECO:0000313" key="1">
    <source>
        <dbReference type="EMBL" id="KIM78306.1"/>
    </source>
</evidence>
<dbReference type="InParanoid" id="A0A0C3FEL7"/>